<accession>A0A1M6MHY9</accession>
<dbReference type="Proteomes" id="UP000184080">
    <property type="component" value="Unassembled WGS sequence"/>
</dbReference>
<reference evidence="1 2" key="1">
    <citation type="submission" date="2016-11" db="EMBL/GenBank/DDBJ databases">
        <authorList>
            <person name="Jaros S."/>
            <person name="Januszkiewicz K."/>
            <person name="Wedrychowicz H."/>
        </authorList>
    </citation>
    <scope>NUCLEOTIDE SEQUENCE [LARGE SCALE GENOMIC DNA]</scope>
    <source>
        <strain evidence="1 2">DSM 21864</strain>
    </source>
</reference>
<dbReference type="EMBL" id="FQZO01000008">
    <property type="protein sequence ID" value="SHJ83006.1"/>
    <property type="molecule type" value="Genomic_DNA"/>
</dbReference>
<protein>
    <submittedName>
        <fullName evidence="1">Uncharacterized protein</fullName>
    </submittedName>
</protein>
<organism evidence="1 2">
    <name type="scientific">Clostridium amylolyticum</name>
    <dbReference type="NCBI Taxonomy" id="1121298"/>
    <lineage>
        <taxon>Bacteria</taxon>
        <taxon>Bacillati</taxon>
        <taxon>Bacillota</taxon>
        <taxon>Clostridia</taxon>
        <taxon>Eubacteriales</taxon>
        <taxon>Clostridiaceae</taxon>
        <taxon>Clostridium</taxon>
    </lineage>
</organism>
<dbReference type="STRING" id="1121298.SAMN05444401_4016"/>
<evidence type="ECO:0000313" key="1">
    <source>
        <dbReference type="EMBL" id="SHJ83006.1"/>
    </source>
</evidence>
<keyword evidence="2" id="KW-1185">Reference proteome</keyword>
<dbReference type="AlphaFoldDB" id="A0A1M6MHY9"/>
<proteinExistence type="predicted"/>
<dbReference type="RefSeq" id="WP_073011041.1">
    <property type="nucleotide sequence ID" value="NZ_FQZO01000008.1"/>
</dbReference>
<gene>
    <name evidence="1" type="ORF">SAMN05444401_4016</name>
</gene>
<sequence>MSHYRMEITGIIGLSDYSNIYDYIGVVDHHDKFTISLSEVTQDNINIICSFLNDKNFRITNQGEDVDGKYYIHALKYK</sequence>
<evidence type="ECO:0000313" key="2">
    <source>
        <dbReference type="Proteomes" id="UP000184080"/>
    </source>
</evidence>
<name>A0A1M6MHY9_9CLOT</name>
<dbReference type="OrthoDB" id="1935443at2"/>